<sequence length="107" mass="12437">MSRRQIRFARPLAYHAAMEKRQFTRIAKALADPRRFEILQQIASEEEVSCAAVKECHEVTPATLSHHLKELESAGLVEVRKESKYVYLSLQRPAWKAYLKELKKIGR</sequence>
<dbReference type="InterPro" id="IPR001845">
    <property type="entry name" value="HTH_ArsR_DNA-bd_dom"/>
</dbReference>
<dbReference type="GO" id="GO:0003700">
    <property type="term" value="F:DNA-binding transcription factor activity"/>
    <property type="evidence" value="ECO:0007669"/>
    <property type="project" value="InterPro"/>
</dbReference>
<dbReference type="SUPFAM" id="SSF46785">
    <property type="entry name" value="Winged helix' DNA-binding domain"/>
    <property type="match status" value="1"/>
</dbReference>
<dbReference type="InterPro" id="IPR036388">
    <property type="entry name" value="WH-like_DNA-bd_sf"/>
</dbReference>
<gene>
    <name evidence="5" type="ordered locus">Acid345_0027</name>
</gene>
<dbReference type="EnsemblBacteria" id="ABF39032">
    <property type="protein sequence ID" value="ABF39032"/>
    <property type="gene ID" value="Acid345_0027"/>
</dbReference>
<dbReference type="HOGENOM" id="CLU_097806_3_5_0"/>
<dbReference type="Pfam" id="PF12840">
    <property type="entry name" value="HTH_20"/>
    <property type="match status" value="1"/>
</dbReference>
<dbReference type="InterPro" id="IPR011991">
    <property type="entry name" value="ArsR-like_HTH"/>
</dbReference>
<dbReference type="InterPro" id="IPR051081">
    <property type="entry name" value="HTH_MetalResp_TranReg"/>
</dbReference>
<dbReference type="InterPro" id="IPR036390">
    <property type="entry name" value="WH_DNA-bd_sf"/>
</dbReference>
<reference evidence="5 6" key="1">
    <citation type="journal article" date="2009" name="Appl. Environ. Microbiol.">
        <title>Three genomes from the phylum Acidobacteria provide insight into the lifestyles of these microorganisms in soils.</title>
        <authorList>
            <person name="Ward N.L."/>
            <person name="Challacombe J.F."/>
            <person name="Janssen P.H."/>
            <person name="Henrissat B."/>
            <person name="Coutinho P.M."/>
            <person name="Wu M."/>
            <person name="Xie G."/>
            <person name="Haft D.H."/>
            <person name="Sait M."/>
            <person name="Badger J."/>
            <person name="Barabote R.D."/>
            <person name="Bradley B."/>
            <person name="Brettin T.S."/>
            <person name="Brinkac L.M."/>
            <person name="Bruce D."/>
            <person name="Creasy T."/>
            <person name="Daugherty S.C."/>
            <person name="Davidsen T.M."/>
            <person name="DeBoy R.T."/>
            <person name="Detter J.C."/>
            <person name="Dodson R.J."/>
            <person name="Durkin A.S."/>
            <person name="Ganapathy A."/>
            <person name="Gwinn-Giglio M."/>
            <person name="Han C.S."/>
            <person name="Khouri H."/>
            <person name="Kiss H."/>
            <person name="Kothari S.P."/>
            <person name="Madupu R."/>
            <person name="Nelson K.E."/>
            <person name="Nelson W.C."/>
            <person name="Paulsen I."/>
            <person name="Penn K."/>
            <person name="Ren Q."/>
            <person name="Rosovitz M.J."/>
            <person name="Selengut J.D."/>
            <person name="Shrivastava S."/>
            <person name="Sullivan S.A."/>
            <person name="Tapia R."/>
            <person name="Thompson L.S."/>
            <person name="Watkins K.L."/>
            <person name="Yang Q."/>
            <person name="Yu C."/>
            <person name="Zafar N."/>
            <person name="Zhou L."/>
            <person name="Kuske C.R."/>
        </authorList>
    </citation>
    <scope>NUCLEOTIDE SEQUENCE [LARGE SCALE GENOMIC DNA]</scope>
    <source>
        <strain evidence="5 6">Ellin345</strain>
    </source>
</reference>
<dbReference type="Proteomes" id="UP000002432">
    <property type="component" value="Chromosome"/>
</dbReference>
<dbReference type="KEGG" id="aba:Acid345_0027"/>
<dbReference type="EMBL" id="CP000360">
    <property type="protein sequence ID" value="ABF39032.1"/>
    <property type="molecule type" value="Genomic_DNA"/>
</dbReference>
<proteinExistence type="predicted"/>
<keyword evidence="2" id="KW-0238">DNA-binding</keyword>
<accession>Q1IVR8</accession>
<keyword evidence="6" id="KW-1185">Reference proteome</keyword>
<evidence type="ECO:0000313" key="5">
    <source>
        <dbReference type="EMBL" id="ABF39032.1"/>
    </source>
</evidence>
<keyword evidence="1" id="KW-0805">Transcription regulation</keyword>
<dbReference type="eggNOG" id="COG0640">
    <property type="taxonomic scope" value="Bacteria"/>
</dbReference>
<dbReference type="NCBIfam" id="NF033788">
    <property type="entry name" value="HTH_metalloreg"/>
    <property type="match status" value="1"/>
</dbReference>
<evidence type="ECO:0000256" key="3">
    <source>
        <dbReference type="ARBA" id="ARBA00023163"/>
    </source>
</evidence>
<organism evidence="5 6">
    <name type="scientific">Koribacter versatilis (strain Ellin345)</name>
    <dbReference type="NCBI Taxonomy" id="204669"/>
    <lineage>
        <taxon>Bacteria</taxon>
        <taxon>Pseudomonadati</taxon>
        <taxon>Acidobacteriota</taxon>
        <taxon>Terriglobia</taxon>
        <taxon>Terriglobales</taxon>
        <taxon>Candidatus Korobacteraceae</taxon>
        <taxon>Candidatus Korobacter</taxon>
    </lineage>
</organism>
<dbReference type="SMART" id="SM00418">
    <property type="entry name" value="HTH_ARSR"/>
    <property type="match status" value="1"/>
</dbReference>
<dbReference type="PROSITE" id="PS50987">
    <property type="entry name" value="HTH_ARSR_2"/>
    <property type="match status" value="1"/>
</dbReference>
<evidence type="ECO:0000313" key="6">
    <source>
        <dbReference type="Proteomes" id="UP000002432"/>
    </source>
</evidence>
<dbReference type="PRINTS" id="PR00778">
    <property type="entry name" value="HTHARSR"/>
</dbReference>
<name>Q1IVR8_KORVE</name>
<protein>
    <submittedName>
        <fullName evidence="5">Transcriptional regulator, ArsR family</fullName>
    </submittedName>
</protein>
<evidence type="ECO:0000259" key="4">
    <source>
        <dbReference type="PROSITE" id="PS50987"/>
    </source>
</evidence>
<keyword evidence="3" id="KW-0804">Transcription</keyword>
<feature type="domain" description="HTH arsR-type" evidence="4">
    <location>
        <begin position="15"/>
        <end position="107"/>
    </location>
</feature>
<dbReference type="AlphaFoldDB" id="Q1IVR8"/>
<dbReference type="GO" id="GO:0003677">
    <property type="term" value="F:DNA binding"/>
    <property type="evidence" value="ECO:0007669"/>
    <property type="project" value="UniProtKB-KW"/>
</dbReference>
<dbReference type="CDD" id="cd00090">
    <property type="entry name" value="HTH_ARSR"/>
    <property type="match status" value="1"/>
</dbReference>
<dbReference type="PANTHER" id="PTHR33154">
    <property type="entry name" value="TRANSCRIPTIONAL REGULATOR, ARSR FAMILY"/>
    <property type="match status" value="1"/>
</dbReference>
<dbReference type="Gene3D" id="1.10.10.10">
    <property type="entry name" value="Winged helix-like DNA-binding domain superfamily/Winged helix DNA-binding domain"/>
    <property type="match status" value="1"/>
</dbReference>
<evidence type="ECO:0000256" key="2">
    <source>
        <dbReference type="ARBA" id="ARBA00023125"/>
    </source>
</evidence>
<dbReference type="PANTHER" id="PTHR33154:SF33">
    <property type="entry name" value="TRANSCRIPTIONAL REPRESSOR SDPR"/>
    <property type="match status" value="1"/>
</dbReference>
<dbReference type="STRING" id="204669.Acid345_0027"/>
<evidence type="ECO:0000256" key="1">
    <source>
        <dbReference type="ARBA" id="ARBA00023015"/>
    </source>
</evidence>